<dbReference type="PANTHER" id="PTHR12121:SF34">
    <property type="entry name" value="PROTEIN ANGEL"/>
    <property type="match status" value="1"/>
</dbReference>
<evidence type="ECO:0000313" key="3">
    <source>
        <dbReference type="EMBL" id="GMR62346.1"/>
    </source>
</evidence>
<dbReference type="InterPro" id="IPR050410">
    <property type="entry name" value="CCR4/nocturin_mRNA_transcr"/>
</dbReference>
<dbReference type="EMBL" id="BTRK01000006">
    <property type="protein sequence ID" value="GMR62346.1"/>
    <property type="molecule type" value="Genomic_DNA"/>
</dbReference>
<feature type="non-terminal residue" evidence="3">
    <location>
        <position position="1"/>
    </location>
</feature>
<feature type="domain" description="Endonuclease/exonuclease/phosphatase" evidence="2">
    <location>
        <begin position="127"/>
        <end position="416"/>
    </location>
</feature>
<name>A0AAN5DEZ0_9BILA</name>
<protein>
    <recommendedName>
        <fullName evidence="2">Endonuclease/exonuclease/phosphatase domain-containing protein</fullName>
    </recommendedName>
</protein>
<dbReference type="SUPFAM" id="SSF56219">
    <property type="entry name" value="DNase I-like"/>
    <property type="match status" value="1"/>
</dbReference>
<evidence type="ECO:0000256" key="1">
    <source>
        <dbReference type="SAM" id="MobiDB-lite"/>
    </source>
</evidence>
<dbReference type="InterPro" id="IPR005135">
    <property type="entry name" value="Endo/exonuclease/phosphatase"/>
</dbReference>
<feature type="compositionally biased region" description="Polar residues" evidence="1">
    <location>
        <begin position="1"/>
        <end position="12"/>
    </location>
</feature>
<sequence>YERVGSRTQQRTCMDRASPDSDRQKRGWREVPTRIFVSPLLFLFQTLRFYWNRTTSAFRSMFSSKQESDEQPGSVRDRGNSYQHVPEMEADHEVAVVNDISGTFTRQWEPLCNHQQEETSSPTFRVASYNVLCQMAVEKMAHLDASSPLRSWSHRSALLAKEISSIDADILGLQDISESVFEQDFKPLLERLGYSVIFFENPMEDRSNGLVLAVKKEKFEFESQETVDYFQKDDAVLNSGNIGQIARVVCRATKSSMILAHTQLLYDPRRGDTKIAQIAYLLSRVHQLRRDDEPVFCLGDFNIEPASKIFDYITKGVLNATKFSIQNGSGQIPEDSNLEPEYLYELPRETFVHTMMDRSGKIRNNLFELLHSLNTTLPNQFTHRLKLYSVYTPRQPSTVSSLESGAANPDYIFYDAGKSSALHLTRRFSLPTVEDLSGAERWPNSHLASSHIALAADFTLQTT</sequence>
<dbReference type="Proteomes" id="UP001328107">
    <property type="component" value="Unassembled WGS sequence"/>
</dbReference>
<keyword evidence="4" id="KW-1185">Reference proteome</keyword>
<dbReference type="AlphaFoldDB" id="A0AAN5DEZ0"/>
<feature type="compositionally biased region" description="Basic and acidic residues" evidence="1">
    <location>
        <begin position="13"/>
        <end position="26"/>
    </location>
</feature>
<gene>
    <name evidence="3" type="ORF">PMAYCL1PPCAC_32541</name>
</gene>
<proteinExistence type="predicted"/>
<dbReference type="Pfam" id="PF03372">
    <property type="entry name" value="Exo_endo_phos"/>
    <property type="match status" value="1"/>
</dbReference>
<evidence type="ECO:0000313" key="4">
    <source>
        <dbReference type="Proteomes" id="UP001328107"/>
    </source>
</evidence>
<reference evidence="4" key="1">
    <citation type="submission" date="2022-10" db="EMBL/GenBank/DDBJ databases">
        <title>Genome assembly of Pristionchus species.</title>
        <authorList>
            <person name="Yoshida K."/>
            <person name="Sommer R.J."/>
        </authorList>
    </citation>
    <scope>NUCLEOTIDE SEQUENCE [LARGE SCALE GENOMIC DNA]</scope>
    <source>
        <strain evidence="4">RS5460</strain>
    </source>
</reference>
<dbReference type="GO" id="GO:0000175">
    <property type="term" value="F:3'-5'-RNA exonuclease activity"/>
    <property type="evidence" value="ECO:0007669"/>
    <property type="project" value="TreeGrafter"/>
</dbReference>
<accession>A0AAN5DEZ0</accession>
<dbReference type="PANTHER" id="PTHR12121">
    <property type="entry name" value="CARBON CATABOLITE REPRESSOR PROTEIN 4"/>
    <property type="match status" value="1"/>
</dbReference>
<dbReference type="InterPro" id="IPR036691">
    <property type="entry name" value="Endo/exonu/phosph_ase_sf"/>
</dbReference>
<feature type="region of interest" description="Disordered" evidence="1">
    <location>
        <begin position="1"/>
        <end position="26"/>
    </location>
</feature>
<evidence type="ECO:0000259" key="2">
    <source>
        <dbReference type="Pfam" id="PF03372"/>
    </source>
</evidence>
<organism evidence="3 4">
    <name type="scientific">Pristionchus mayeri</name>
    <dbReference type="NCBI Taxonomy" id="1317129"/>
    <lineage>
        <taxon>Eukaryota</taxon>
        <taxon>Metazoa</taxon>
        <taxon>Ecdysozoa</taxon>
        <taxon>Nematoda</taxon>
        <taxon>Chromadorea</taxon>
        <taxon>Rhabditida</taxon>
        <taxon>Rhabditina</taxon>
        <taxon>Diplogasteromorpha</taxon>
        <taxon>Diplogasteroidea</taxon>
        <taxon>Neodiplogasteridae</taxon>
        <taxon>Pristionchus</taxon>
    </lineage>
</organism>
<feature type="region of interest" description="Disordered" evidence="1">
    <location>
        <begin position="62"/>
        <end position="81"/>
    </location>
</feature>
<dbReference type="Gene3D" id="3.60.10.10">
    <property type="entry name" value="Endonuclease/exonuclease/phosphatase"/>
    <property type="match status" value="1"/>
</dbReference>
<comment type="caution">
    <text evidence="3">The sequence shown here is derived from an EMBL/GenBank/DDBJ whole genome shotgun (WGS) entry which is preliminary data.</text>
</comment>